<evidence type="ECO:0000313" key="2">
    <source>
        <dbReference type="EMBL" id="UYQ71199.1"/>
    </source>
</evidence>
<dbReference type="Pfam" id="PF03704">
    <property type="entry name" value="BTAD"/>
    <property type="match status" value="1"/>
</dbReference>
<name>A0ABY6IP31_9HYPH</name>
<dbReference type="InterPro" id="IPR051677">
    <property type="entry name" value="AfsR-DnrI-RedD_regulator"/>
</dbReference>
<feature type="domain" description="Bacterial transcriptional activator" evidence="1">
    <location>
        <begin position="105"/>
        <end position="242"/>
    </location>
</feature>
<dbReference type="InterPro" id="IPR011990">
    <property type="entry name" value="TPR-like_helical_dom_sf"/>
</dbReference>
<dbReference type="Gene3D" id="1.25.40.10">
    <property type="entry name" value="Tetratricopeptide repeat domain"/>
    <property type="match status" value="1"/>
</dbReference>
<evidence type="ECO:0000313" key="3">
    <source>
        <dbReference type="Proteomes" id="UP001163882"/>
    </source>
</evidence>
<dbReference type="PANTHER" id="PTHR35807">
    <property type="entry name" value="TRANSCRIPTIONAL REGULATOR REDD-RELATED"/>
    <property type="match status" value="1"/>
</dbReference>
<sequence length="248" mass="27793">MGGSRIFVGTLGTCVLRVDGRVVPGVPTIFHKIASYLLISGENGSISRQRLRDVLWSQTDDPERASANLRRSLARIRALQKLADFSLIGSNFSSVYLIDDPQVTWDLRDLLVALADKQSEIGPGVYPGDLLSNIKDGGPEFEDWLSEQRSRLRNRFAERLTDGMADAKWAQKSSSERKMFAQYLLAVDPCNEQAYRLLMLEAAANHNIARLREIFVQCEAEFRRELGLPVSSETRDLYRGLMRGLTGG</sequence>
<dbReference type="SUPFAM" id="SSF48452">
    <property type="entry name" value="TPR-like"/>
    <property type="match status" value="1"/>
</dbReference>
<accession>A0ABY6IP31</accession>
<keyword evidence="3" id="KW-1185">Reference proteome</keyword>
<dbReference type="Proteomes" id="UP001163882">
    <property type="component" value="Chromosome"/>
</dbReference>
<dbReference type="InterPro" id="IPR005158">
    <property type="entry name" value="BTAD"/>
</dbReference>
<dbReference type="EMBL" id="CP107716">
    <property type="protein sequence ID" value="UYQ71199.1"/>
    <property type="molecule type" value="Genomic_DNA"/>
</dbReference>
<proteinExistence type="predicted"/>
<evidence type="ECO:0000259" key="1">
    <source>
        <dbReference type="SMART" id="SM01043"/>
    </source>
</evidence>
<gene>
    <name evidence="2" type="ORF">OF122_14245</name>
</gene>
<organism evidence="2 3">
    <name type="scientific">Pelagibacterium flavum</name>
    <dbReference type="NCBI Taxonomy" id="2984530"/>
    <lineage>
        <taxon>Bacteria</taxon>
        <taxon>Pseudomonadati</taxon>
        <taxon>Pseudomonadota</taxon>
        <taxon>Alphaproteobacteria</taxon>
        <taxon>Hyphomicrobiales</taxon>
        <taxon>Devosiaceae</taxon>
        <taxon>Pelagibacterium</taxon>
    </lineage>
</organism>
<reference evidence="2" key="1">
    <citation type="submission" date="2022-10" db="EMBL/GenBank/DDBJ databases">
        <title>YIM 151497 complete genome.</title>
        <authorList>
            <person name="Chen X."/>
        </authorList>
    </citation>
    <scope>NUCLEOTIDE SEQUENCE</scope>
    <source>
        <strain evidence="2">YIM 151497</strain>
    </source>
</reference>
<dbReference type="RefSeq" id="WP_264224854.1">
    <property type="nucleotide sequence ID" value="NZ_CP107716.1"/>
</dbReference>
<dbReference type="Gene3D" id="1.10.10.10">
    <property type="entry name" value="Winged helix-like DNA-binding domain superfamily/Winged helix DNA-binding domain"/>
    <property type="match status" value="1"/>
</dbReference>
<protein>
    <recommendedName>
        <fullName evidence="1">Bacterial transcriptional activator domain-containing protein</fullName>
    </recommendedName>
</protein>
<dbReference type="InterPro" id="IPR036388">
    <property type="entry name" value="WH-like_DNA-bd_sf"/>
</dbReference>
<dbReference type="SMART" id="SM01043">
    <property type="entry name" value="BTAD"/>
    <property type="match status" value="1"/>
</dbReference>